<dbReference type="Proteomes" id="UP000000517">
    <property type="component" value="Chromosome"/>
</dbReference>
<dbReference type="STRING" id="59374.FSU_0090"/>
<accession>D9S4F6</accession>
<protein>
    <submittedName>
        <fullName evidence="1">Uncharacterized protein</fullName>
    </submittedName>
</protein>
<evidence type="ECO:0000313" key="2">
    <source>
        <dbReference type="Proteomes" id="UP000000517"/>
    </source>
</evidence>
<dbReference type="EMBL" id="CP002158">
    <property type="protein sequence ID" value="ADL25247.1"/>
    <property type="molecule type" value="Genomic_DNA"/>
</dbReference>
<organism evidence="1 2">
    <name type="scientific">Fibrobacter succinogenes (strain ATCC 19169 / S85)</name>
    <dbReference type="NCBI Taxonomy" id="59374"/>
    <lineage>
        <taxon>Bacteria</taxon>
        <taxon>Pseudomonadati</taxon>
        <taxon>Fibrobacterota</taxon>
        <taxon>Fibrobacteria</taxon>
        <taxon>Fibrobacterales</taxon>
        <taxon>Fibrobacteraceae</taxon>
        <taxon>Fibrobacter</taxon>
    </lineage>
</organism>
<reference evidence="2" key="1">
    <citation type="submission" date="2010-08" db="EMBL/GenBank/DDBJ databases">
        <title>Complete sequence of Fibrobacter succinogenes subsp. succinogenes S85.</title>
        <authorList>
            <person name="Durkin A.S."/>
            <person name="Nelson K.E."/>
            <person name="Morrison M."/>
            <person name="Forsberg C.W."/>
            <person name="Wilson D.B."/>
            <person name="Russell J.B."/>
            <person name="Cann I.K.O."/>
            <person name="Mackie R.I."/>
            <person name="White B.A."/>
        </authorList>
    </citation>
    <scope>NUCLEOTIDE SEQUENCE [LARGE SCALE GENOMIC DNA]</scope>
    <source>
        <strain evidence="2">ATCC 19169 / S85</strain>
    </source>
</reference>
<gene>
    <name evidence="1" type="ordered locus">FSU_0090</name>
</gene>
<dbReference type="KEGG" id="fsc:FSU_0090"/>
<dbReference type="HOGENOM" id="CLU_2843394_0_0_0"/>
<evidence type="ECO:0000313" key="1">
    <source>
        <dbReference type="EMBL" id="ADL25247.1"/>
    </source>
</evidence>
<sequence>MENRSKKWKTLYKIGNKIVFYILQKEFTCAKKKAKQKRFKRPRNAVKSSIRTQQDLSFYPSSTSS</sequence>
<proteinExistence type="predicted"/>
<name>D9S4F6_FIBSS</name>
<dbReference type="AlphaFoldDB" id="D9S4F6"/>